<organism evidence="2 3">
    <name type="scientific">Stichopus japonicus</name>
    <name type="common">Sea cucumber</name>
    <dbReference type="NCBI Taxonomy" id="307972"/>
    <lineage>
        <taxon>Eukaryota</taxon>
        <taxon>Metazoa</taxon>
        <taxon>Echinodermata</taxon>
        <taxon>Eleutherozoa</taxon>
        <taxon>Echinozoa</taxon>
        <taxon>Holothuroidea</taxon>
        <taxon>Aspidochirotacea</taxon>
        <taxon>Aspidochirotida</taxon>
        <taxon>Stichopodidae</taxon>
        <taxon>Apostichopus</taxon>
    </lineage>
</organism>
<feature type="compositionally biased region" description="Basic and acidic residues" evidence="1">
    <location>
        <begin position="20"/>
        <end position="30"/>
    </location>
</feature>
<reference evidence="2 3" key="1">
    <citation type="journal article" date="2017" name="PLoS Biol.">
        <title>The sea cucumber genome provides insights into morphological evolution and visceral regeneration.</title>
        <authorList>
            <person name="Zhang X."/>
            <person name="Sun L."/>
            <person name="Yuan J."/>
            <person name="Sun Y."/>
            <person name="Gao Y."/>
            <person name="Zhang L."/>
            <person name="Li S."/>
            <person name="Dai H."/>
            <person name="Hamel J.F."/>
            <person name="Liu C."/>
            <person name="Yu Y."/>
            <person name="Liu S."/>
            <person name="Lin W."/>
            <person name="Guo K."/>
            <person name="Jin S."/>
            <person name="Xu P."/>
            <person name="Storey K.B."/>
            <person name="Huan P."/>
            <person name="Zhang T."/>
            <person name="Zhou Y."/>
            <person name="Zhang J."/>
            <person name="Lin C."/>
            <person name="Li X."/>
            <person name="Xing L."/>
            <person name="Huo D."/>
            <person name="Sun M."/>
            <person name="Wang L."/>
            <person name="Mercier A."/>
            <person name="Li F."/>
            <person name="Yang H."/>
            <person name="Xiang J."/>
        </authorList>
    </citation>
    <scope>NUCLEOTIDE SEQUENCE [LARGE SCALE GENOMIC DNA]</scope>
    <source>
        <strain evidence="2">Shaxun</strain>
        <tissue evidence="2">Muscle</tissue>
    </source>
</reference>
<accession>A0A2G8KRW0</accession>
<dbReference type="Proteomes" id="UP000230750">
    <property type="component" value="Unassembled WGS sequence"/>
</dbReference>
<feature type="region of interest" description="Disordered" evidence="1">
    <location>
        <begin position="1"/>
        <end position="80"/>
    </location>
</feature>
<proteinExistence type="predicted"/>
<feature type="region of interest" description="Disordered" evidence="1">
    <location>
        <begin position="200"/>
        <end position="247"/>
    </location>
</feature>
<keyword evidence="3" id="KW-1185">Reference proteome</keyword>
<evidence type="ECO:0000313" key="3">
    <source>
        <dbReference type="Proteomes" id="UP000230750"/>
    </source>
</evidence>
<name>A0A2G8KRW0_STIJA</name>
<evidence type="ECO:0000256" key="1">
    <source>
        <dbReference type="SAM" id="MobiDB-lite"/>
    </source>
</evidence>
<protein>
    <submittedName>
        <fullName evidence="2">Uncharacterized protein</fullName>
    </submittedName>
</protein>
<feature type="compositionally biased region" description="Basic and acidic residues" evidence="1">
    <location>
        <begin position="46"/>
        <end position="67"/>
    </location>
</feature>
<dbReference type="EMBL" id="MRZV01000406">
    <property type="protein sequence ID" value="PIK50749.1"/>
    <property type="molecule type" value="Genomic_DNA"/>
</dbReference>
<evidence type="ECO:0000313" key="2">
    <source>
        <dbReference type="EMBL" id="PIK50749.1"/>
    </source>
</evidence>
<dbReference type="AlphaFoldDB" id="A0A2G8KRW0"/>
<sequence length="247" mass="27666">MTECDDSKSPTTPLRNRTPAKRDTNDRPDSPTDEDLPTEHNQSPSEVDKPSTRAHEGAVNHRGHADGSESPTDGHLPTSKLKPLVGLQSQMRNLTVQSYDIQVIILSKNNDAMAFYRLQALESYKLHLDQNSWELCFNKDGNIQRIHLSNIKDYKLNSQEKTFKLGVWAGNVKQNQEIILSVSSSIESLINQLKGIGHHVEKETDGSSHQKSAMKTRPVSCESNFGRSQGQNHMAHSQSYPDNLQNP</sequence>
<gene>
    <name evidence="2" type="ORF">BSL78_12388</name>
</gene>
<feature type="compositionally biased region" description="Polar residues" evidence="1">
    <location>
        <begin position="221"/>
        <end position="247"/>
    </location>
</feature>
<comment type="caution">
    <text evidence="2">The sequence shown here is derived from an EMBL/GenBank/DDBJ whole genome shotgun (WGS) entry which is preliminary data.</text>
</comment>